<evidence type="ECO:0000256" key="6">
    <source>
        <dbReference type="ARBA" id="ARBA00022670"/>
    </source>
</evidence>
<dbReference type="EMBL" id="AYZQ01000003">
    <property type="protein sequence ID" value="KRM71772.1"/>
    <property type="molecule type" value="Genomic_DNA"/>
</dbReference>
<evidence type="ECO:0000259" key="17">
    <source>
        <dbReference type="SMART" id="SM00936"/>
    </source>
</evidence>
<dbReference type="SUPFAM" id="SSF69189">
    <property type="entry name" value="Penicillin-binding protein associated domain"/>
    <property type="match status" value="1"/>
</dbReference>
<dbReference type="InterPro" id="IPR001967">
    <property type="entry name" value="Peptidase_S11_N"/>
</dbReference>
<dbReference type="PANTHER" id="PTHR21581:SF11">
    <property type="entry name" value="D-ALANYL-D-ALANINE CARBOXYPEPTIDASE DACA"/>
    <property type="match status" value="1"/>
</dbReference>
<evidence type="ECO:0000256" key="8">
    <source>
        <dbReference type="ARBA" id="ARBA00022801"/>
    </source>
</evidence>
<keyword evidence="9" id="KW-0133">Cell shape</keyword>
<keyword evidence="10" id="KW-0573">Peptidoglycan synthesis</keyword>
<dbReference type="InterPro" id="IPR015956">
    <property type="entry name" value="Peniciliin-bd_prot_C_sf"/>
</dbReference>
<dbReference type="Proteomes" id="UP000051672">
    <property type="component" value="Unassembled WGS sequence"/>
</dbReference>
<evidence type="ECO:0000256" key="10">
    <source>
        <dbReference type="ARBA" id="ARBA00022984"/>
    </source>
</evidence>
<proteinExistence type="inferred from homology"/>
<evidence type="ECO:0000256" key="11">
    <source>
        <dbReference type="ARBA" id="ARBA00023316"/>
    </source>
</evidence>
<protein>
    <recommendedName>
        <fullName evidence="4">serine-type D-Ala-D-Ala carboxypeptidase</fullName>
        <ecNumber evidence="4">3.4.16.4</ecNumber>
    </recommendedName>
</protein>
<evidence type="ECO:0000256" key="3">
    <source>
        <dbReference type="ARBA" id="ARBA00007164"/>
    </source>
</evidence>
<evidence type="ECO:0000256" key="4">
    <source>
        <dbReference type="ARBA" id="ARBA00012448"/>
    </source>
</evidence>
<evidence type="ECO:0000256" key="1">
    <source>
        <dbReference type="ARBA" id="ARBA00003217"/>
    </source>
</evidence>
<sequence>MKKFWVKLTLVITVLLGFGLPNQAMAASTIDVNARAALAIDAKTGQVLYAKNADQALPIASMTKMVGIYLVLDAVKSGKLSWDQEVAVDALSYRISQNTNLSNVPLRSDGKYTVKALYQAALISSANAAMMLLGDALSGNQAQFITAMQNQLHKWGIQDATIVNSTGLNNSELGQDIVAGTGANAENSMSARSVAIVAQHLITDFPEVLQTTKIPKLKFASGNSDNTMMENFNHMLPGLSSYDASLPVDGLKTGTTDLAGANFTGTVEKNGLRLITVVMHANGPDHEVRFSQTAQLMKYVYGEYVPVAVFKAGTSAGPSKQIAVKRGTQEHVAIAPAKSMTIYLPKSATQVQYQYTAAKKQLSAPETAGTRVGTLSLAGNASYLTNVSGQRLSVPMATQKTVKKTNVFVLIWRGIVEFFSNLF</sequence>
<evidence type="ECO:0000256" key="9">
    <source>
        <dbReference type="ARBA" id="ARBA00022960"/>
    </source>
</evidence>
<evidence type="ECO:0000313" key="19">
    <source>
        <dbReference type="Proteomes" id="UP000051672"/>
    </source>
</evidence>
<dbReference type="RefSeq" id="WP_057894715.1">
    <property type="nucleotide sequence ID" value="NZ_AYZQ01000003.1"/>
</dbReference>
<evidence type="ECO:0000256" key="14">
    <source>
        <dbReference type="PIRSR" id="PIRSR618044-2"/>
    </source>
</evidence>
<keyword evidence="8" id="KW-0378">Hydrolase</keyword>
<evidence type="ECO:0000313" key="18">
    <source>
        <dbReference type="EMBL" id="KRM71772.1"/>
    </source>
</evidence>
<evidence type="ECO:0000256" key="5">
    <source>
        <dbReference type="ARBA" id="ARBA00022645"/>
    </source>
</evidence>
<dbReference type="GO" id="GO:0009002">
    <property type="term" value="F:serine-type D-Ala-D-Ala carboxypeptidase activity"/>
    <property type="evidence" value="ECO:0007669"/>
    <property type="project" value="UniProtKB-EC"/>
</dbReference>
<organism evidence="18 19">
    <name type="scientific">Lacticaseibacillus brantae DSM 23927</name>
    <dbReference type="NCBI Taxonomy" id="1423727"/>
    <lineage>
        <taxon>Bacteria</taxon>
        <taxon>Bacillati</taxon>
        <taxon>Bacillota</taxon>
        <taxon>Bacilli</taxon>
        <taxon>Lactobacillales</taxon>
        <taxon>Lactobacillaceae</taxon>
        <taxon>Lacticaseibacillus</taxon>
    </lineage>
</organism>
<comment type="caution">
    <text evidence="18">The sequence shown here is derived from an EMBL/GenBank/DDBJ whole genome shotgun (WGS) entry which is preliminary data.</text>
</comment>
<dbReference type="GO" id="GO:0009252">
    <property type="term" value="P:peptidoglycan biosynthetic process"/>
    <property type="evidence" value="ECO:0007669"/>
    <property type="project" value="UniProtKB-UniPathway"/>
</dbReference>
<keyword evidence="6" id="KW-0645">Protease</keyword>
<dbReference type="Pfam" id="PF00768">
    <property type="entry name" value="Peptidase_S11"/>
    <property type="match status" value="1"/>
</dbReference>
<keyword evidence="11" id="KW-0961">Cell wall biogenesis/degradation</keyword>
<feature type="active site" evidence="13">
    <location>
        <position position="125"/>
    </location>
</feature>
<gene>
    <name evidence="18" type="ORF">FC34_GL001432</name>
</gene>
<dbReference type="PRINTS" id="PR00725">
    <property type="entry name" value="DADACBPTASE1"/>
</dbReference>
<dbReference type="InterPro" id="IPR012338">
    <property type="entry name" value="Beta-lactam/transpept-like"/>
</dbReference>
<reference evidence="18 19" key="1">
    <citation type="journal article" date="2015" name="Genome Announc.">
        <title>Expanding the biotechnology potential of lactobacilli through comparative genomics of 213 strains and associated genera.</title>
        <authorList>
            <person name="Sun Z."/>
            <person name="Harris H.M."/>
            <person name="McCann A."/>
            <person name="Guo C."/>
            <person name="Argimon S."/>
            <person name="Zhang W."/>
            <person name="Yang X."/>
            <person name="Jeffery I.B."/>
            <person name="Cooney J.C."/>
            <person name="Kagawa T.F."/>
            <person name="Liu W."/>
            <person name="Song Y."/>
            <person name="Salvetti E."/>
            <person name="Wrobel A."/>
            <person name="Rasinkangas P."/>
            <person name="Parkhill J."/>
            <person name="Rea M.C."/>
            <person name="O'Sullivan O."/>
            <person name="Ritari J."/>
            <person name="Douillard F.P."/>
            <person name="Paul Ross R."/>
            <person name="Yang R."/>
            <person name="Briner A.E."/>
            <person name="Felis G.E."/>
            <person name="de Vos W.M."/>
            <person name="Barrangou R."/>
            <person name="Klaenhammer T.R."/>
            <person name="Caufield P.W."/>
            <person name="Cui Y."/>
            <person name="Zhang H."/>
            <person name="O'Toole P.W."/>
        </authorList>
    </citation>
    <scope>NUCLEOTIDE SEQUENCE [LARGE SCALE GENOMIC DNA]</scope>
    <source>
        <strain evidence="18 19">DSM 23927</strain>
    </source>
</reference>
<dbReference type="GO" id="GO:0006508">
    <property type="term" value="P:proteolysis"/>
    <property type="evidence" value="ECO:0007669"/>
    <property type="project" value="UniProtKB-KW"/>
</dbReference>
<evidence type="ECO:0000256" key="12">
    <source>
        <dbReference type="ARBA" id="ARBA00034000"/>
    </source>
</evidence>
<evidence type="ECO:0000256" key="13">
    <source>
        <dbReference type="PIRSR" id="PIRSR618044-1"/>
    </source>
</evidence>
<dbReference type="GO" id="GO:0008360">
    <property type="term" value="P:regulation of cell shape"/>
    <property type="evidence" value="ECO:0007669"/>
    <property type="project" value="UniProtKB-KW"/>
</dbReference>
<dbReference type="InterPro" id="IPR012907">
    <property type="entry name" value="Peptidase_S11_C"/>
</dbReference>
<name>A0A0R2B8B2_9LACO</name>
<comment type="catalytic activity">
    <reaction evidence="12">
        <text>Preferential cleavage: (Ac)2-L-Lys-D-Ala-|-D-Ala. Also transpeptidation of peptidyl-alanyl moieties that are N-acyl substituents of D-alanine.</text>
        <dbReference type="EC" id="3.4.16.4"/>
    </reaction>
</comment>
<dbReference type="Gene3D" id="3.40.710.10">
    <property type="entry name" value="DD-peptidase/beta-lactamase superfamily"/>
    <property type="match status" value="1"/>
</dbReference>
<dbReference type="EC" id="3.4.16.4" evidence="4"/>
<dbReference type="GO" id="GO:0071555">
    <property type="term" value="P:cell wall organization"/>
    <property type="evidence" value="ECO:0007669"/>
    <property type="project" value="UniProtKB-KW"/>
</dbReference>
<dbReference type="Gene3D" id="2.60.410.10">
    <property type="entry name" value="D-Ala-D-Ala carboxypeptidase, C-terminal domain"/>
    <property type="match status" value="1"/>
</dbReference>
<feature type="chain" id="PRO_5006415236" description="serine-type D-Ala-D-Ala carboxypeptidase" evidence="16">
    <location>
        <begin position="27"/>
        <end position="423"/>
    </location>
</feature>
<dbReference type="Pfam" id="PF07943">
    <property type="entry name" value="PBP5_C"/>
    <property type="match status" value="1"/>
</dbReference>
<feature type="active site" description="Acyl-ester intermediate" evidence="13">
    <location>
        <position position="64"/>
    </location>
</feature>
<evidence type="ECO:0000256" key="15">
    <source>
        <dbReference type="RuleBase" id="RU004016"/>
    </source>
</evidence>
<dbReference type="STRING" id="1423727.FC34_GL001432"/>
<comment type="function">
    <text evidence="1">Removes C-terminal D-alanyl residues from sugar-peptide cell wall precursors.</text>
</comment>
<dbReference type="InterPro" id="IPR037167">
    <property type="entry name" value="Peptidase_S11_C_sf"/>
</dbReference>
<keyword evidence="7 16" id="KW-0732">Signal</keyword>
<feature type="binding site" evidence="14">
    <location>
        <position position="252"/>
    </location>
    <ligand>
        <name>substrate</name>
    </ligand>
</feature>
<dbReference type="InterPro" id="IPR018044">
    <property type="entry name" value="Peptidase_S11"/>
</dbReference>
<feature type="active site" description="Acyl-ester intermediate" evidence="13">
    <location>
        <position position="61"/>
    </location>
</feature>
<keyword evidence="19" id="KW-1185">Reference proteome</keyword>
<dbReference type="OrthoDB" id="9791132at2"/>
<evidence type="ECO:0000256" key="16">
    <source>
        <dbReference type="SAM" id="SignalP"/>
    </source>
</evidence>
<comment type="pathway">
    <text evidence="2">Cell wall biogenesis; peptidoglycan biosynthesis.</text>
</comment>
<evidence type="ECO:0000256" key="7">
    <source>
        <dbReference type="ARBA" id="ARBA00022729"/>
    </source>
</evidence>
<dbReference type="PATRIC" id="fig|1423727.3.peg.1451"/>
<dbReference type="UniPathway" id="UPA00219"/>
<dbReference type="AlphaFoldDB" id="A0A0R2B8B2"/>
<accession>A0A0R2B8B2</accession>
<feature type="domain" description="Peptidase S11 D-Ala-D-Ala carboxypeptidase A C-terminal" evidence="17">
    <location>
        <begin position="304"/>
        <end position="404"/>
    </location>
</feature>
<keyword evidence="5 18" id="KW-0121">Carboxypeptidase</keyword>
<dbReference type="SUPFAM" id="SSF56601">
    <property type="entry name" value="beta-lactamase/transpeptidase-like"/>
    <property type="match status" value="1"/>
</dbReference>
<evidence type="ECO:0000256" key="2">
    <source>
        <dbReference type="ARBA" id="ARBA00004752"/>
    </source>
</evidence>
<dbReference type="PANTHER" id="PTHR21581">
    <property type="entry name" value="D-ALANYL-D-ALANINE CARBOXYPEPTIDASE"/>
    <property type="match status" value="1"/>
</dbReference>
<feature type="signal peptide" evidence="16">
    <location>
        <begin position="1"/>
        <end position="26"/>
    </location>
</feature>
<dbReference type="SMART" id="SM00936">
    <property type="entry name" value="PBP5_C"/>
    <property type="match status" value="1"/>
</dbReference>
<comment type="similarity">
    <text evidence="3 15">Belongs to the peptidase S11 family.</text>
</comment>